<accession>A0A1R2C4C9</accession>
<name>A0A1R2C4C9_9CILI</name>
<feature type="transmembrane region" description="Helical" evidence="1">
    <location>
        <begin position="157"/>
        <end position="180"/>
    </location>
</feature>
<proteinExistence type="predicted"/>
<keyword evidence="1" id="KW-0812">Transmembrane</keyword>
<evidence type="ECO:0000313" key="3">
    <source>
        <dbReference type="Proteomes" id="UP000187209"/>
    </source>
</evidence>
<feature type="transmembrane region" description="Helical" evidence="1">
    <location>
        <begin position="12"/>
        <end position="34"/>
    </location>
</feature>
<dbReference type="EMBL" id="MPUH01000289">
    <property type="protein sequence ID" value="OMJ83829.1"/>
    <property type="molecule type" value="Genomic_DNA"/>
</dbReference>
<protein>
    <recommendedName>
        <fullName evidence="4">Ion transport domain-containing protein</fullName>
    </recommendedName>
</protein>
<reference evidence="2 3" key="1">
    <citation type="submission" date="2016-11" db="EMBL/GenBank/DDBJ databases">
        <title>The macronuclear genome of Stentor coeruleus: a giant cell with tiny introns.</title>
        <authorList>
            <person name="Slabodnick M."/>
            <person name="Ruby J.G."/>
            <person name="Reiff S.B."/>
            <person name="Swart E.C."/>
            <person name="Gosai S."/>
            <person name="Prabakaran S."/>
            <person name="Witkowska E."/>
            <person name="Larue G.E."/>
            <person name="Fisher S."/>
            <person name="Freeman R.M."/>
            <person name="Gunawardena J."/>
            <person name="Chu W."/>
            <person name="Stover N.A."/>
            <person name="Gregory B.D."/>
            <person name="Nowacki M."/>
            <person name="Derisi J."/>
            <person name="Roy S.W."/>
            <person name="Marshall W.F."/>
            <person name="Sood P."/>
        </authorList>
    </citation>
    <scope>NUCLEOTIDE SEQUENCE [LARGE SCALE GENOMIC DNA]</scope>
    <source>
        <strain evidence="2">WM001</strain>
    </source>
</reference>
<sequence>MNCHNVYQDIKFLIAAFIINIFFVIYEIIQFSALGYRHFMIGWAVINISNISLTCILFFYKILGISINSALEIFTLYTTWHRGYSYFRVSRSTGFYVNLIKWLFVDIFGFLSIFIYVICGIGVLANAVFGFESFFDSLKFAWELNIGGFNTNEFGDFMYFVFFVATLIGPIILLNLLITIMSNTYQKLKNQILSSECKEIAQIIREAESVYYLFNKNKKEKQYIHRVTSDIKLLSKNRSDGDIFYQKFISLKRKVKKGNLYINAIMKNNNIEKPQKDML</sequence>
<comment type="caution">
    <text evidence="2">The sequence shown here is derived from an EMBL/GenBank/DDBJ whole genome shotgun (WGS) entry which is preliminary data.</text>
</comment>
<feature type="transmembrane region" description="Helical" evidence="1">
    <location>
        <begin position="40"/>
        <end position="60"/>
    </location>
</feature>
<feature type="transmembrane region" description="Helical" evidence="1">
    <location>
        <begin position="102"/>
        <end position="129"/>
    </location>
</feature>
<evidence type="ECO:0008006" key="4">
    <source>
        <dbReference type="Google" id="ProtNLM"/>
    </source>
</evidence>
<keyword evidence="3" id="KW-1185">Reference proteome</keyword>
<organism evidence="2 3">
    <name type="scientific">Stentor coeruleus</name>
    <dbReference type="NCBI Taxonomy" id="5963"/>
    <lineage>
        <taxon>Eukaryota</taxon>
        <taxon>Sar</taxon>
        <taxon>Alveolata</taxon>
        <taxon>Ciliophora</taxon>
        <taxon>Postciliodesmatophora</taxon>
        <taxon>Heterotrichea</taxon>
        <taxon>Heterotrichida</taxon>
        <taxon>Stentoridae</taxon>
        <taxon>Stentor</taxon>
    </lineage>
</organism>
<evidence type="ECO:0000313" key="2">
    <source>
        <dbReference type="EMBL" id="OMJ83829.1"/>
    </source>
</evidence>
<keyword evidence="1" id="KW-1133">Transmembrane helix</keyword>
<keyword evidence="1" id="KW-0472">Membrane</keyword>
<dbReference type="Proteomes" id="UP000187209">
    <property type="component" value="Unassembled WGS sequence"/>
</dbReference>
<evidence type="ECO:0000256" key="1">
    <source>
        <dbReference type="SAM" id="Phobius"/>
    </source>
</evidence>
<gene>
    <name evidence="2" type="ORF">SteCoe_15127</name>
</gene>
<dbReference type="AlphaFoldDB" id="A0A1R2C4C9"/>